<gene>
    <name evidence="1" type="ORF">H8K32_08800</name>
</gene>
<dbReference type="AlphaFoldDB" id="A0A923HM78"/>
<evidence type="ECO:0000313" key="2">
    <source>
        <dbReference type="Proteomes" id="UP000634011"/>
    </source>
</evidence>
<sequence>MNQEHVKQLLTQLHTELAGTEEVDGELKSLLQNLNKDIHQVLNSDQQHDDPVYAALSERSVSLSAKFAAEHPKLEPVLRELASMLAKIGV</sequence>
<dbReference type="Pfam" id="PF14357">
    <property type="entry name" value="DUF4404"/>
    <property type="match status" value="1"/>
</dbReference>
<evidence type="ECO:0000313" key="1">
    <source>
        <dbReference type="EMBL" id="MBC3862191.1"/>
    </source>
</evidence>
<reference evidence="1" key="1">
    <citation type="submission" date="2020-08" db="EMBL/GenBank/DDBJ databases">
        <title>Novel species isolated from subtropical streams in China.</title>
        <authorList>
            <person name="Lu H."/>
        </authorList>
    </citation>
    <scope>NUCLEOTIDE SEQUENCE</scope>
    <source>
        <strain evidence="1">KACC 12607</strain>
    </source>
</reference>
<accession>A0A923HM78</accession>
<proteinExistence type="predicted"/>
<dbReference type="EMBL" id="JACOFV010000007">
    <property type="protein sequence ID" value="MBC3862191.1"/>
    <property type="molecule type" value="Genomic_DNA"/>
</dbReference>
<dbReference type="RefSeq" id="WP_186912122.1">
    <property type="nucleotide sequence ID" value="NZ_JACOFV010000007.1"/>
</dbReference>
<protein>
    <submittedName>
        <fullName evidence="1">DUF4404 family protein</fullName>
    </submittedName>
</protein>
<keyword evidence="2" id="KW-1185">Reference proteome</keyword>
<dbReference type="InterPro" id="IPR025516">
    <property type="entry name" value="DUF4404"/>
</dbReference>
<name>A0A923HM78_9BURK</name>
<dbReference type="Proteomes" id="UP000634011">
    <property type="component" value="Unassembled WGS sequence"/>
</dbReference>
<comment type="caution">
    <text evidence="1">The sequence shown here is derived from an EMBL/GenBank/DDBJ whole genome shotgun (WGS) entry which is preliminary data.</text>
</comment>
<organism evidence="1 2">
    <name type="scientific">Undibacterium jejuense</name>
    <dbReference type="NCBI Taxonomy" id="1344949"/>
    <lineage>
        <taxon>Bacteria</taxon>
        <taxon>Pseudomonadati</taxon>
        <taxon>Pseudomonadota</taxon>
        <taxon>Betaproteobacteria</taxon>
        <taxon>Burkholderiales</taxon>
        <taxon>Oxalobacteraceae</taxon>
        <taxon>Undibacterium</taxon>
    </lineage>
</organism>